<dbReference type="PANTHER" id="PTHR36849">
    <property type="entry name" value="CYTOPLASMIC PROTEIN-RELATED"/>
    <property type="match status" value="1"/>
</dbReference>
<name>A0A8J7YIC4_9ARCH</name>
<dbReference type="InterPro" id="IPR052552">
    <property type="entry name" value="YeaO-like"/>
</dbReference>
<proteinExistence type="predicted"/>
<gene>
    <name evidence="1" type="ORF">J9259_02040</name>
    <name evidence="2" type="ORF">KIY12_02460</name>
</gene>
<protein>
    <submittedName>
        <fullName evidence="1">DUF488 family protein</fullName>
    </submittedName>
</protein>
<sequence>MTIRVKRVYDEPSAEDGERILVDRLWPRGLSREKASITAWMREIAPSDDLRKWYSHRVELWDEFRKRYWKELDSMPEPVGRLIDMSEKGNVTLLFSTKELNANNAVALREYIETKYRRRRPGKR</sequence>
<evidence type="ECO:0000313" key="2">
    <source>
        <dbReference type="EMBL" id="MBX8643579.1"/>
    </source>
</evidence>
<dbReference type="Proteomes" id="UP000750197">
    <property type="component" value="Unassembled WGS sequence"/>
</dbReference>
<dbReference type="Proteomes" id="UP000716004">
    <property type="component" value="Unassembled WGS sequence"/>
</dbReference>
<accession>A0A8J7YIC4</accession>
<reference evidence="1" key="1">
    <citation type="submission" date="2021-04" db="EMBL/GenBank/DDBJ databases">
        <title>Genomic insights into ecological role and evolution of a novel Thermoplasmata order Candidatus Sysuiplasmatales.</title>
        <authorList>
            <person name="Yuan Y."/>
        </authorList>
    </citation>
    <scope>NUCLEOTIDE SEQUENCE</scope>
    <source>
        <strain evidence="2">TUT19-bin139</strain>
        <strain evidence="1">YP2-bin.285</strain>
    </source>
</reference>
<dbReference type="EMBL" id="JAHEAC010000012">
    <property type="protein sequence ID" value="MBX8643579.1"/>
    <property type="molecule type" value="Genomic_DNA"/>
</dbReference>
<dbReference type="EMBL" id="JAGVSJ010000003">
    <property type="protein sequence ID" value="MBX8631292.1"/>
    <property type="molecule type" value="Genomic_DNA"/>
</dbReference>
<organism evidence="1 3">
    <name type="scientific">Candidatus Sysuiplasma superficiale</name>
    <dbReference type="NCBI Taxonomy" id="2823368"/>
    <lineage>
        <taxon>Archaea</taxon>
        <taxon>Methanobacteriati</taxon>
        <taxon>Thermoplasmatota</taxon>
        <taxon>Thermoplasmata</taxon>
        <taxon>Candidatus Sysuiplasmatales</taxon>
        <taxon>Candidatus Sysuiplasmataceae</taxon>
        <taxon>Candidatus Sysuiplasma</taxon>
    </lineage>
</organism>
<dbReference type="PANTHER" id="PTHR36849:SF1">
    <property type="entry name" value="CYTOPLASMIC PROTEIN"/>
    <property type="match status" value="1"/>
</dbReference>
<evidence type="ECO:0000313" key="3">
    <source>
        <dbReference type="Proteomes" id="UP000716004"/>
    </source>
</evidence>
<evidence type="ECO:0000313" key="1">
    <source>
        <dbReference type="EMBL" id="MBX8631292.1"/>
    </source>
</evidence>
<comment type="caution">
    <text evidence="1">The sequence shown here is derived from an EMBL/GenBank/DDBJ whole genome shotgun (WGS) entry which is preliminary data.</text>
</comment>
<dbReference type="Pfam" id="PF22752">
    <property type="entry name" value="DUF488-N3i"/>
    <property type="match status" value="1"/>
</dbReference>
<dbReference type="AlphaFoldDB" id="A0A8J7YIC4"/>